<dbReference type="Pfam" id="PF00375">
    <property type="entry name" value="SDF"/>
    <property type="match status" value="1"/>
</dbReference>
<dbReference type="InterPro" id="IPR018107">
    <property type="entry name" value="Na-dicarboxylate_symporter_CS"/>
</dbReference>
<dbReference type="PRINTS" id="PR00173">
    <property type="entry name" value="EDTRNSPORT"/>
</dbReference>
<evidence type="ECO:0000256" key="4">
    <source>
        <dbReference type="ARBA" id="ARBA00022519"/>
    </source>
</evidence>
<proteinExistence type="predicted"/>
<keyword evidence="4" id="KW-0997">Cell inner membrane</keyword>
<evidence type="ECO:0000256" key="8">
    <source>
        <dbReference type="ARBA" id="ARBA00023136"/>
    </source>
</evidence>
<dbReference type="SUPFAM" id="SSF118215">
    <property type="entry name" value="Proton glutamate symport protein"/>
    <property type="match status" value="1"/>
</dbReference>
<dbReference type="RefSeq" id="WP_073261821.1">
    <property type="nucleotide sequence ID" value="NZ_FRBQ01000001.1"/>
</dbReference>
<feature type="transmembrane region" description="Helical" evidence="9">
    <location>
        <begin position="352"/>
        <end position="372"/>
    </location>
</feature>
<dbReference type="PANTHER" id="PTHR42865:SF7">
    <property type="entry name" value="PROTON_GLUTAMATE-ASPARTATE SYMPORTER"/>
    <property type="match status" value="1"/>
</dbReference>
<accession>A0A1M6XJY8</accession>
<keyword evidence="3" id="KW-1003">Cell membrane</keyword>
<evidence type="ECO:0000256" key="3">
    <source>
        <dbReference type="ARBA" id="ARBA00022475"/>
    </source>
</evidence>
<keyword evidence="11" id="KW-1185">Reference proteome</keyword>
<evidence type="ECO:0000256" key="1">
    <source>
        <dbReference type="ARBA" id="ARBA00004651"/>
    </source>
</evidence>
<dbReference type="GO" id="GO:0006835">
    <property type="term" value="P:dicarboxylic acid transport"/>
    <property type="evidence" value="ECO:0007669"/>
    <property type="project" value="TreeGrafter"/>
</dbReference>
<evidence type="ECO:0000256" key="6">
    <source>
        <dbReference type="ARBA" id="ARBA00022847"/>
    </source>
</evidence>
<keyword evidence="5 9" id="KW-0812">Transmembrane</keyword>
<keyword evidence="2" id="KW-0813">Transport</keyword>
<dbReference type="STRING" id="1220495.SAMN05216288_0949"/>
<dbReference type="OrthoDB" id="9766690at2"/>
<feature type="transmembrane region" description="Helical" evidence="9">
    <location>
        <begin position="252"/>
        <end position="272"/>
    </location>
</feature>
<dbReference type="Proteomes" id="UP000184305">
    <property type="component" value="Unassembled WGS sequence"/>
</dbReference>
<feature type="transmembrane region" description="Helical" evidence="9">
    <location>
        <begin position="79"/>
        <end position="100"/>
    </location>
</feature>
<feature type="transmembrane region" description="Helical" evidence="9">
    <location>
        <begin position="181"/>
        <end position="200"/>
    </location>
</feature>
<feature type="transmembrane region" description="Helical" evidence="9">
    <location>
        <begin position="292"/>
        <end position="314"/>
    </location>
</feature>
<feature type="transmembrane region" description="Helical" evidence="9">
    <location>
        <begin position="220"/>
        <end position="240"/>
    </location>
</feature>
<feature type="transmembrane region" description="Helical" evidence="9">
    <location>
        <begin position="41"/>
        <end position="58"/>
    </location>
</feature>
<feature type="transmembrane region" description="Helical" evidence="9">
    <location>
        <begin position="326"/>
        <end position="346"/>
    </location>
</feature>
<dbReference type="InterPro" id="IPR036458">
    <property type="entry name" value="Na:dicarbo_symporter_sf"/>
</dbReference>
<evidence type="ECO:0000256" key="2">
    <source>
        <dbReference type="ARBA" id="ARBA00022448"/>
    </source>
</evidence>
<dbReference type="GO" id="GO:0015293">
    <property type="term" value="F:symporter activity"/>
    <property type="evidence" value="ECO:0007669"/>
    <property type="project" value="UniProtKB-KW"/>
</dbReference>
<dbReference type="PANTHER" id="PTHR42865">
    <property type="entry name" value="PROTON/GLUTAMATE-ASPARTATE SYMPORTER"/>
    <property type="match status" value="1"/>
</dbReference>
<keyword evidence="8 9" id="KW-0472">Membrane</keyword>
<gene>
    <name evidence="10" type="ORF">SAMN05216288_0949</name>
</gene>
<evidence type="ECO:0000256" key="5">
    <source>
        <dbReference type="ARBA" id="ARBA00022692"/>
    </source>
</evidence>
<feature type="transmembrane region" description="Helical" evidence="9">
    <location>
        <begin position="12"/>
        <end position="29"/>
    </location>
</feature>
<dbReference type="Gene3D" id="1.10.3860.10">
    <property type="entry name" value="Sodium:dicarboxylate symporter"/>
    <property type="match status" value="1"/>
</dbReference>
<organism evidence="10 11">
    <name type="scientific">Phytopseudomonas punonensis</name>
    <dbReference type="NCBI Taxonomy" id="1220495"/>
    <lineage>
        <taxon>Bacteria</taxon>
        <taxon>Pseudomonadati</taxon>
        <taxon>Pseudomonadota</taxon>
        <taxon>Gammaproteobacteria</taxon>
        <taxon>Pseudomonadales</taxon>
        <taxon>Pseudomonadaceae</taxon>
        <taxon>Phytopseudomonas</taxon>
    </lineage>
</organism>
<keyword evidence="6" id="KW-0769">Symport</keyword>
<name>A0A1M6XJY8_9GAMM</name>
<dbReference type="EMBL" id="FRBQ01000001">
    <property type="protein sequence ID" value="SHL06277.1"/>
    <property type="molecule type" value="Genomic_DNA"/>
</dbReference>
<dbReference type="AlphaFoldDB" id="A0A1M6XJY8"/>
<evidence type="ECO:0000313" key="10">
    <source>
        <dbReference type="EMBL" id="SHL06277.1"/>
    </source>
</evidence>
<evidence type="ECO:0000256" key="7">
    <source>
        <dbReference type="ARBA" id="ARBA00022989"/>
    </source>
</evidence>
<feature type="transmembrane region" description="Helical" evidence="9">
    <location>
        <begin position="142"/>
        <end position="160"/>
    </location>
</feature>
<keyword evidence="7 9" id="KW-1133">Transmembrane helix</keyword>
<sequence length="417" mass="43712">MKGIKLSFGLSTKIFVGFVSGMLFGLVAPEWGVALKPLGDAFIRAIQMLIIPIVFFSVSAGIANMGDVAQLKRVGGKTLVIYTVMTMLAGLVGLVVANLLQPGVGFAGNGNSVTPVGDVPTIGQFLLGMIPSNIFDAMAKGSVIQIILVAVLVGVALVFLGDKASGIKTLCTQASTLILKILDMVMALSPYGIFALMAYSMGNYGLDIFSQVGQFILADYVGLLVVLILASMVVVAYTKINPLYLFKKIAKVWMVTLSTTSSAATLPMSMHVTKEDFKVPEWITSFMLPLGATINLMGAAVYLSVLVVFAAGFYNVELSIAQMVNVVLVGTLLSMAAPGIPGGGIVMGTLMLQLMGLPFELVGVIAGIYRIIDMGHTTLNVTGDVFGALLVAKSEGLLQYSEDGTPLATVSTETNAA</sequence>
<reference evidence="11" key="1">
    <citation type="submission" date="2016-11" db="EMBL/GenBank/DDBJ databases">
        <authorList>
            <person name="Varghese N."/>
            <person name="Submissions S."/>
        </authorList>
    </citation>
    <scope>NUCLEOTIDE SEQUENCE [LARGE SCALE GENOMIC DNA]</scope>
    <source>
        <strain evidence="11">CECT 8089</strain>
    </source>
</reference>
<protein>
    <submittedName>
        <fullName evidence="10">Na+/H+-dicarboxylate symporter</fullName>
    </submittedName>
</protein>
<evidence type="ECO:0000256" key="9">
    <source>
        <dbReference type="SAM" id="Phobius"/>
    </source>
</evidence>
<dbReference type="InterPro" id="IPR001991">
    <property type="entry name" value="Na-dicarboxylate_symporter"/>
</dbReference>
<comment type="subcellular location">
    <subcellularLocation>
        <location evidence="1">Cell membrane</location>
        <topology evidence="1">Multi-pass membrane protein</topology>
    </subcellularLocation>
</comment>
<evidence type="ECO:0000313" key="11">
    <source>
        <dbReference type="Proteomes" id="UP000184305"/>
    </source>
</evidence>
<dbReference type="GO" id="GO:0005886">
    <property type="term" value="C:plasma membrane"/>
    <property type="evidence" value="ECO:0007669"/>
    <property type="project" value="UniProtKB-SubCell"/>
</dbReference>
<dbReference type="PROSITE" id="PS00713">
    <property type="entry name" value="NA_DICARBOXYL_SYMP_1"/>
    <property type="match status" value="1"/>
</dbReference>